<dbReference type="Proteomes" id="UP001159364">
    <property type="component" value="Linkage Group LG10"/>
</dbReference>
<name>A0AAV8SIQ5_9ROSI</name>
<organism evidence="2 3">
    <name type="scientific">Erythroxylum novogranatense</name>
    <dbReference type="NCBI Taxonomy" id="1862640"/>
    <lineage>
        <taxon>Eukaryota</taxon>
        <taxon>Viridiplantae</taxon>
        <taxon>Streptophyta</taxon>
        <taxon>Embryophyta</taxon>
        <taxon>Tracheophyta</taxon>
        <taxon>Spermatophyta</taxon>
        <taxon>Magnoliopsida</taxon>
        <taxon>eudicotyledons</taxon>
        <taxon>Gunneridae</taxon>
        <taxon>Pentapetalae</taxon>
        <taxon>rosids</taxon>
        <taxon>fabids</taxon>
        <taxon>Malpighiales</taxon>
        <taxon>Erythroxylaceae</taxon>
        <taxon>Erythroxylum</taxon>
    </lineage>
</organism>
<keyword evidence="3" id="KW-1185">Reference proteome</keyword>
<evidence type="ECO:0000313" key="2">
    <source>
        <dbReference type="EMBL" id="KAJ8752152.1"/>
    </source>
</evidence>
<proteinExistence type="predicted"/>
<sequence length="83" mass="9673">MCKRSKPPLITTSKQSLSVHPKSQKAPKAINFFFLPPQYPRDPSTLIKSTYRRYPVVVQKDYSGGDRERGRRTAWIDPSIEWH</sequence>
<gene>
    <name evidence="2" type="ORF">K2173_003760</name>
</gene>
<accession>A0AAV8SIQ5</accession>
<protein>
    <submittedName>
        <fullName evidence="2">Uncharacterized protein</fullName>
    </submittedName>
</protein>
<evidence type="ECO:0000313" key="3">
    <source>
        <dbReference type="Proteomes" id="UP001159364"/>
    </source>
</evidence>
<evidence type="ECO:0000256" key="1">
    <source>
        <dbReference type="SAM" id="MobiDB-lite"/>
    </source>
</evidence>
<dbReference type="AlphaFoldDB" id="A0AAV8SIQ5"/>
<comment type="caution">
    <text evidence="2">The sequence shown here is derived from an EMBL/GenBank/DDBJ whole genome shotgun (WGS) entry which is preliminary data.</text>
</comment>
<dbReference type="EMBL" id="JAIWQS010000010">
    <property type="protein sequence ID" value="KAJ8752152.1"/>
    <property type="molecule type" value="Genomic_DNA"/>
</dbReference>
<reference evidence="2 3" key="1">
    <citation type="submission" date="2021-09" db="EMBL/GenBank/DDBJ databases">
        <title>Genomic insights and catalytic innovation underlie evolution of tropane alkaloids biosynthesis.</title>
        <authorList>
            <person name="Wang Y.-J."/>
            <person name="Tian T."/>
            <person name="Huang J.-P."/>
            <person name="Huang S.-X."/>
        </authorList>
    </citation>
    <scope>NUCLEOTIDE SEQUENCE [LARGE SCALE GENOMIC DNA]</scope>
    <source>
        <strain evidence="2">KIB-2018</strain>
        <tissue evidence="2">Leaf</tissue>
    </source>
</reference>
<feature type="region of interest" description="Disordered" evidence="1">
    <location>
        <begin position="1"/>
        <end position="21"/>
    </location>
</feature>